<comment type="caution">
    <text evidence="2">The sequence shown here is derived from an EMBL/GenBank/DDBJ whole genome shotgun (WGS) entry which is preliminary data.</text>
</comment>
<protein>
    <submittedName>
        <fullName evidence="2">DUF397 domain-containing protein</fullName>
    </submittedName>
</protein>
<dbReference type="Proteomes" id="UP001595923">
    <property type="component" value="Unassembled WGS sequence"/>
</dbReference>
<evidence type="ECO:0000313" key="2">
    <source>
        <dbReference type="EMBL" id="MFC4565829.1"/>
    </source>
</evidence>
<accession>A0ABV9E3Q6</accession>
<dbReference type="EMBL" id="JBHSFQ010000049">
    <property type="protein sequence ID" value="MFC4565829.1"/>
    <property type="molecule type" value="Genomic_DNA"/>
</dbReference>
<feature type="domain" description="DUF397" evidence="1">
    <location>
        <begin position="6"/>
        <end position="55"/>
    </location>
</feature>
<sequence length="58" mass="6391">MSDMKAWHKSSYSGATNQCVEVAEGRTTLVRDTQHRDGVTLTIPASEWHAFLADLASL</sequence>
<keyword evidence="3" id="KW-1185">Reference proteome</keyword>
<dbReference type="Pfam" id="PF04149">
    <property type="entry name" value="DUF397"/>
    <property type="match status" value="1"/>
</dbReference>
<reference evidence="3" key="1">
    <citation type="journal article" date="2019" name="Int. J. Syst. Evol. Microbiol.">
        <title>The Global Catalogue of Microorganisms (GCM) 10K type strain sequencing project: providing services to taxonomists for standard genome sequencing and annotation.</title>
        <authorList>
            <consortium name="The Broad Institute Genomics Platform"/>
            <consortium name="The Broad Institute Genome Sequencing Center for Infectious Disease"/>
            <person name="Wu L."/>
            <person name="Ma J."/>
        </authorList>
    </citation>
    <scope>NUCLEOTIDE SEQUENCE [LARGE SCALE GENOMIC DNA]</scope>
    <source>
        <strain evidence="3">XZYJ18</strain>
    </source>
</reference>
<evidence type="ECO:0000313" key="3">
    <source>
        <dbReference type="Proteomes" id="UP001595923"/>
    </source>
</evidence>
<name>A0ABV9E3Q6_9ACTN</name>
<dbReference type="InterPro" id="IPR007278">
    <property type="entry name" value="DUF397"/>
</dbReference>
<evidence type="ECO:0000259" key="1">
    <source>
        <dbReference type="Pfam" id="PF04149"/>
    </source>
</evidence>
<dbReference type="RefSeq" id="WP_378580162.1">
    <property type="nucleotide sequence ID" value="NZ_JBHSFQ010000049.1"/>
</dbReference>
<gene>
    <name evidence="2" type="ORF">ACFO4E_28555</name>
</gene>
<proteinExistence type="predicted"/>
<organism evidence="2 3">
    <name type="scientific">Nocardiopsis mangrovi</name>
    <dbReference type="NCBI Taxonomy" id="1179818"/>
    <lineage>
        <taxon>Bacteria</taxon>
        <taxon>Bacillati</taxon>
        <taxon>Actinomycetota</taxon>
        <taxon>Actinomycetes</taxon>
        <taxon>Streptosporangiales</taxon>
        <taxon>Nocardiopsidaceae</taxon>
        <taxon>Nocardiopsis</taxon>
    </lineage>
</organism>